<evidence type="ECO:0000313" key="2">
    <source>
        <dbReference type="EMBL" id="CAD7014156.1"/>
    </source>
</evidence>
<reference evidence="2" key="3">
    <citation type="submission" date="2020-11" db="EMBL/GenBank/DDBJ databases">
        <authorList>
            <person name="Whitehead M."/>
        </authorList>
    </citation>
    <scope>NUCLEOTIDE SEQUENCE</scope>
    <source>
        <strain evidence="2">EGII</strain>
    </source>
</reference>
<name>W8CC59_CERCA</name>
<organism evidence="3">
    <name type="scientific">Ceratitis capitata</name>
    <name type="common">Mediterranean fruit fly</name>
    <name type="synonym">Tephritis capitata</name>
    <dbReference type="NCBI Taxonomy" id="7213"/>
    <lineage>
        <taxon>Eukaryota</taxon>
        <taxon>Metazoa</taxon>
        <taxon>Ecdysozoa</taxon>
        <taxon>Arthropoda</taxon>
        <taxon>Hexapoda</taxon>
        <taxon>Insecta</taxon>
        <taxon>Pterygota</taxon>
        <taxon>Neoptera</taxon>
        <taxon>Endopterygota</taxon>
        <taxon>Diptera</taxon>
        <taxon>Brachycera</taxon>
        <taxon>Muscomorpha</taxon>
        <taxon>Tephritoidea</taxon>
        <taxon>Tephritidae</taxon>
        <taxon>Ceratitis</taxon>
        <taxon>Ceratitis</taxon>
    </lineage>
</organism>
<proteinExistence type="evidence at transcript level"/>
<keyword evidence="1" id="KW-0732">Signal</keyword>
<feature type="signal peptide" evidence="1">
    <location>
        <begin position="1"/>
        <end position="23"/>
    </location>
</feature>
<dbReference type="EMBL" id="CAJHJT010000056">
    <property type="protein sequence ID" value="CAD7014156.1"/>
    <property type="molecule type" value="Genomic_DNA"/>
</dbReference>
<evidence type="ECO:0000256" key="1">
    <source>
        <dbReference type="SAM" id="SignalP"/>
    </source>
</evidence>
<evidence type="ECO:0000313" key="4">
    <source>
        <dbReference type="Proteomes" id="UP000606786"/>
    </source>
</evidence>
<gene>
    <name evidence="2" type="ORF">CCAP1982_LOCUS22162</name>
</gene>
<dbReference type="EMBL" id="GAMC01004191">
    <property type="protein sequence ID" value="JAC02365.1"/>
    <property type="molecule type" value="mRNA"/>
</dbReference>
<dbReference type="Proteomes" id="UP000606786">
    <property type="component" value="Unassembled WGS sequence"/>
</dbReference>
<sequence length="141" mass="15901">MCACQRQNVRYIILCTLLGLTQSLPVSDGIVGSSPRPTTTTDTVKTRLLDSQTLLAVPEYAIDEDFNSFLIVQPVLDQPNTLESTITDVHKQRARRTLTTAQLNQPLDLDLDMELAEVNVFRPLFRYRAEIARNVGRRQQG</sequence>
<dbReference type="AlphaFoldDB" id="W8CC59"/>
<reference evidence="3" key="1">
    <citation type="submission" date="2013-07" db="EMBL/GenBank/DDBJ databases">
        <authorList>
            <person name="Geib S."/>
        </authorList>
    </citation>
    <scope>NUCLEOTIDE SEQUENCE</scope>
</reference>
<protein>
    <submittedName>
        <fullName evidence="2">(Mediterranean fruit fly) hypothetical protein</fullName>
    </submittedName>
</protein>
<evidence type="ECO:0000313" key="3">
    <source>
        <dbReference type="EMBL" id="JAC02365.1"/>
    </source>
</evidence>
<accession>W8CC59</accession>
<keyword evidence="4" id="KW-1185">Reference proteome</keyword>
<feature type="chain" id="PRO_5036288258" evidence="1">
    <location>
        <begin position="24"/>
        <end position="141"/>
    </location>
</feature>
<dbReference type="OrthoDB" id="7996686at2759"/>
<reference evidence="3" key="2">
    <citation type="journal article" date="2014" name="BMC Genomics">
        <title>A genomic perspective to assessing quality of mass-reared SIT flies used in Mediterranean fruit fly (Ceratitis capitata) eradication in California.</title>
        <authorList>
            <person name="Calla B."/>
            <person name="Hall B."/>
            <person name="Hou S."/>
            <person name="Geib S.M."/>
        </authorList>
    </citation>
    <scope>NUCLEOTIDE SEQUENCE</scope>
</reference>